<dbReference type="EMBL" id="VFOS01000001">
    <property type="protein sequence ID" value="TQL65052.1"/>
    <property type="molecule type" value="Genomic_DNA"/>
</dbReference>
<dbReference type="SUPFAM" id="SSF56214">
    <property type="entry name" value="4'-phosphopantetheinyl transferase"/>
    <property type="match status" value="1"/>
</dbReference>
<keyword evidence="1 8" id="KW-0444">Lipid biosynthesis</keyword>
<dbReference type="InterPro" id="IPR004568">
    <property type="entry name" value="Ppantetheine-prot_Trfase_dom"/>
</dbReference>
<proteinExistence type="inferred from homology"/>
<keyword evidence="6 8" id="KW-0443">Lipid metabolism</keyword>
<dbReference type="GO" id="GO:0006633">
    <property type="term" value="P:fatty acid biosynthetic process"/>
    <property type="evidence" value="ECO:0007669"/>
    <property type="project" value="UniProtKB-UniRule"/>
</dbReference>
<evidence type="ECO:0000256" key="1">
    <source>
        <dbReference type="ARBA" id="ARBA00022516"/>
    </source>
</evidence>
<dbReference type="RefSeq" id="WP_142120471.1">
    <property type="nucleotide sequence ID" value="NZ_BAAASV010000002.1"/>
</dbReference>
<evidence type="ECO:0000256" key="4">
    <source>
        <dbReference type="ARBA" id="ARBA00022832"/>
    </source>
</evidence>
<protein>
    <recommendedName>
        <fullName evidence="8">Holo-[acyl-carrier-protein] synthase</fullName>
        <shortName evidence="8">Holo-ACP synthase</shortName>
        <ecNumber evidence="8">2.7.8.7</ecNumber>
    </recommendedName>
    <alternativeName>
        <fullName evidence="8">4'-phosphopantetheinyl transferase AcpS</fullName>
    </alternativeName>
</protein>
<keyword evidence="11" id="KW-1185">Reference proteome</keyword>
<dbReference type="NCBIfam" id="TIGR00516">
    <property type="entry name" value="acpS"/>
    <property type="match status" value="1"/>
</dbReference>
<keyword evidence="3 8" id="KW-0479">Metal-binding</keyword>
<organism evidence="10 11">
    <name type="scientific">Rarobacter faecitabidus</name>
    <dbReference type="NCBI Taxonomy" id="13243"/>
    <lineage>
        <taxon>Bacteria</taxon>
        <taxon>Bacillati</taxon>
        <taxon>Actinomycetota</taxon>
        <taxon>Actinomycetes</taxon>
        <taxon>Micrococcales</taxon>
        <taxon>Rarobacteraceae</taxon>
        <taxon>Rarobacter</taxon>
    </lineage>
</organism>
<feature type="binding site" evidence="8">
    <location>
        <position position="8"/>
    </location>
    <ligand>
        <name>Mg(2+)</name>
        <dbReference type="ChEBI" id="CHEBI:18420"/>
    </ligand>
</feature>
<dbReference type="InterPro" id="IPR002582">
    <property type="entry name" value="ACPS"/>
</dbReference>
<comment type="cofactor">
    <cofactor evidence="8">
        <name>Mg(2+)</name>
        <dbReference type="ChEBI" id="CHEBI:18420"/>
    </cofactor>
</comment>
<name>A0A542ZXH3_RARFA</name>
<keyword evidence="4 8" id="KW-0276">Fatty acid metabolism</keyword>
<comment type="subcellular location">
    <subcellularLocation>
        <location evidence="8">Cytoplasm</location>
    </subcellularLocation>
</comment>
<evidence type="ECO:0000256" key="8">
    <source>
        <dbReference type="HAMAP-Rule" id="MF_00101"/>
    </source>
</evidence>
<comment type="function">
    <text evidence="8">Transfers the 4'-phosphopantetheine moiety from coenzyme A to a Ser of acyl-carrier-protein.</text>
</comment>
<dbReference type="OrthoDB" id="517356at2"/>
<evidence type="ECO:0000313" key="11">
    <source>
        <dbReference type="Proteomes" id="UP000315389"/>
    </source>
</evidence>
<evidence type="ECO:0000259" key="9">
    <source>
        <dbReference type="Pfam" id="PF01648"/>
    </source>
</evidence>
<dbReference type="HAMAP" id="MF_00101">
    <property type="entry name" value="AcpS"/>
    <property type="match status" value="1"/>
</dbReference>
<keyword evidence="2 8" id="KW-0808">Transferase</keyword>
<feature type="domain" description="4'-phosphopantetheinyl transferase" evidence="9">
    <location>
        <begin position="4"/>
        <end position="89"/>
    </location>
</feature>
<dbReference type="NCBIfam" id="TIGR00556">
    <property type="entry name" value="pantethn_trn"/>
    <property type="match status" value="1"/>
</dbReference>
<reference evidence="10 11" key="1">
    <citation type="submission" date="2019-06" db="EMBL/GenBank/DDBJ databases">
        <title>Sequencing the genomes of 1000 actinobacteria strains.</title>
        <authorList>
            <person name="Klenk H.-P."/>
        </authorList>
    </citation>
    <scope>NUCLEOTIDE SEQUENCE [LARGE SCALE GENOMIC DNA]</scope>
    <source>
        <strain evidence="10 11">DSM 4813</strain>
    </source>
</reference>
<dbReference type="NCBIfam" id="NF000832">
    <property type="entry name" value="PRK00070.3-2"/>
    <property type="match status" value="1"/>
</dbReference>
<comment type="similarity">
    <text evidence="8">Belongs to the P-Pant transferase superfamily. AcpS family.</text>
</comment>
<comment type="catalytic activity">
    <reaction evidence="8">
        <text>apo-[ACP] + CoA = holo-[ACP] + adenosine 3',5'-bisphosphate + H(+)</text>
        <dbReference type="Rhea" id="RHEA:12068"/>
        <dbReference type="Rhea" id="RHEA-COMP:9685"/>
        <dbReference type="Rhea" id="RHEA-COMP:9690"/>
        <dbReference type="ChEBI" id="CHEBI:15378"/>
        <dbReference type="ChEBI" id="CHEBI:29999"/>
        <dbReference type="ChEBI" id="CHEBI:57287"/>
        <dbReference type="ChEBI" id="CHEBI:58343"/>
        <dbReference type="ChEBI" id="CHEBI:64479"/>
        <dbReference type="EC" id="2.7.8.7"/>
    </reaction>
</comment>
<evidence type="ECO:0000256" key="2">
    <source>
        <dbReference type="ARBA" id="ARBA00022679"/>
    </source>
</evidence>
<evidence type="ECO:0000256" key="5">
    <source>
        <dbReference type="ARBA" id="ARBA00022842"/>
    </source>
</evidence>
<dbReference type="InterPro" id="IPR037143">
    <property type="entry name" value="4-PPantetheinyl_Trfase_dom_sf"/>
</dbReference>
<dbReference type="Pfam" id="PF01648">
    <property type="entry name" value="ACPS"/>
    <property type="match status" value="1"/>
</dbReference>
<keyword evidence="7 8" id="KW-0275">Fatty acid biosynthesis</keyword>
<evidence type="ECO:0000256" key="6">
    <source>
        <dbReference type="ARBA" id="ARBA00023098"/>
    </source>
</evidence>
<sequence length="119" mass="12402">MIIGIGTDIVDEVRLGRALARAPRLRSRIFTEDESSLPLRSLAGRFAAKEAVAKALGSPGDLSWLDVEVVANDAGAPSLVITGRCAERAKALGIAGWHVSISHDAGVAVAFVIAEARDA</sequence>
<feature type="binding site" evidence="8">
    <location>
        <position position="50"/>
    </location>
    <ligand>
        <name>Mg(2+)</name>
        <dbReference type="ChEBI" id="CHEBI:18420"/>
    </ligand>
</feature>
<dbReference type="GO" id="GO:0008897">
    <property type="term" value="F:holo-[acyl-carrier-protein] synthase activity"/>
    <property type="evidence" value="ECO:0007669"/>
    <property type="project" value="UniProtKB-UniRule"/>
</dbReference>
<keyword evidence="8" id="KW-0963">Cytoplasm</keyword>
<accession>A0A542ZXH3</accession>
<evidence type="ECO:0000256" key="3">
    <source>
        <dbReference type="ARBA" id="ARBA00022723"/>
    </source>
</evidence>
<dbReference type="GO" id="GO:0000287">
    <property type="term" value="F:magnesium ion binding"/>
    <property type="evidence" value="ECO:0007669"/>
    <property type="project" value="UniProtKB-UniRule"/>
</dbReference>
<dbReference type="Proteomes" id="UP000315389">
    <property type="component" value="Unassembled WGS sequence"/>
</dbReference>
<evidence type="ECO:0000256" key="7">
    <source>
        <dbReference type="ARBA" id="ARBA00023160"/>
    </source>
</evidence>
<dbReference type="Gene3D" id="3.90.470.20">
    <property type="entry name" value="4'-phosphopantetheinyl transferase domain"/>
    <property type="match status" value="1"/>
</dbReference>
<dbReference type="InterPro" id="IPR008278">
    <property type="entry name" value="4-PPantetheinyl_Trfase_dom"/>
</dbReference>
<keyword evidence="5 8" id="KW-0460">Magnesium</keyword>
<dbReference type="AlphaFoldDB" id="A0A542ZXH3"/>
<comment type="caution">
    <text evidence="10">The sequence shown here is derived from an EMBL/GenBank/DDBJ whole genome shotgun (WGS) entry which is preliminary data.</text>
</comment>
<dbReference type="EC" id="2.7.8.7" evidence="8"/>
<dbReference type="GO" id="GO:0005737">
    <property type="term" value="C:cytoplasm"/>
    <property type="evidence" value="ECO:0007669"/>
    <property type="project" value="UniProtKB-SubCell"/>
</dbReference>
<evidence type="ECO:0000313" key="10">
    <source>
        <dbReference type="EMBL" id="TQL65052.1"/>
    </source>
</evidence>
<gene>
    <name evidence="8" type="primary">acpS</name>
    <name evidence="10" type="ORF">FB461_1585</name>
</gene>